<dbReference type="GO" id="GO:0008374">
    <property type="term" value="F:O-acyltransferase activity"/>
    <property type="evidence" value="ECO:0007669"/>
    <property type="project" value="TreeGrafter"/>
</dbReference>
<dbReference type="Gene3D" id="2.160.10.10">
    <property type="entry name" value="Hexapeptide repeat proteins"/>
    <property type="match status" value="1"/>
</dbReference>
<dbReference type="EMBL" id="JAUBYV010000009">
    <property type="protein sequence ID" value="KAK2624807.1"/>
    <property type="molecule type" value="Genomic_DNA"/>
</dbReference>
<reference evidence="1" key="1">
    <citation type="submission" date="2023-06" db="EMBL/GenBank/DDBJ databases">
        <title>Draft genome of Marssonina rosae.</title>
        <authorList>
            <person name="Cheng Q."/>
        </authorList>
    </citation>
    <scope>NUCLEOTIDE SEQUENCE</scope>
    <source>
        <strain evidence="1">R4</strain>
    </source>
</reference>
<keyword evidence="2" id="KW-1185">Reference proteome</keyword>
<name>A0AAD9SWH8_9HELO</name>
<evidence type="ECO:0000313" key="1">
    <source>
        <dbReference type="EMBL" id="KAK2624807.1"/>
    </source>
</evidence>
<dbReference type="PANTHER" id="PTHR23416:SF54">
    <property type="entry name" value="ACETYLTRANSFERASE, CYSE_LACA_LPXA_NODL FAMILY (AFU_ORTHOLOGUE AFUA_2G08430)-RELATED"/>
    <property type="match status" value="1"/>
</dbReference>
<proteinExistence type="predicted"/>
<dbReference type="PANTHER" id="PTHR23416">
    <property type="entry name" value="SIALIC ACID SYNTHASE-RELATED"/>
    <property type="match status" value="1"/>
</dbReference>
<dbReference type="Pfam" id="PF00132">
    <property type="entry name" value="Hexapep"/>
    <property type="match status" value="1"/>
</dbReference>
<evidence type="ECO:0008006" key="3">
    <source>
        <dbReference type="Google" id="ProtNLM"/>
    </source>
</evidence>
<sequence>MEEIDEAENEARMLRGELYLDSGASANARHSGAKSVIDAIAHATDSTRRERLQEESFIIDDKNPMPPPGTTEEDEAVLLKDDAYIDGPIKVDYGTNLRIGKGVYINFNCTFLDTCLITIGSRTLIGPGCSFFAATHPLDPFLRNGINGPELGGPITIGEDCWFGGNVTVCPNVTIGRGVTVGAGSVVTKDVPAFHVVAGNPARIIKKIEPKEPDPTLVASEASEAVVVAAERDGS</sequence>
<dbReference type="InterPro" id="IPR011004">
    <property type="entry name" value="Trimer_LpxA-like_sf"/>
</dbReference>
<organism evidence="1 2">
    <name type="scientific">Diplocarpon rosae</name>
    <dbReference type="NCBI Taxonomy" id="946125"/>
    <lineage>
        <taxon>Eukaryota</taxon>
        <taxon>Fungi</taxon>
        <taxon>Dikarya</taxon>
        <taxon>Ascomycota</taxon>
        <taxon>Pezizomycotina</taxon>
        <taxon>Leotiomycetes</taxon>
        <taxon>Helotiales</taxon>
        <taxon>Drepanopezizaceae</taxon>
        <taxon>Diplocarpon</taxon>
    </lineage>
</organism>
<dbReference type="SUPFAM" id="SSF51161">
    <property type="entry name" value="Trimeric LpxA-like enzymes"/>
    <property type="match status" value="1"/>
</dbReference>
<comment type="caution">
    <text evidence="1">The sequence shown here is derived from an EMBL/GenBank/DDBJ whole genome shotgun (WGS) entry which is preliminary data.</text>
</comment>
<dbReference type="InterPro" id="IPR051159">
    <property type="entry name" value="Hexapeptide_acetyltransf"/>
</dbReference>
<dbReference type="AlphaFoldDB" id="A0AAD9SWH8"/>
<accession>A0AAD9SWH8</accession>
<protein>
    <recommendedName>
        <fullName evidence="3">Mannose-1-phosphate guanylyltransferase</fullName>
    </recommendedName>
</protein>
<dbReference type="InterPro" id="IPR001451">
    <property type="entry name" value="Hexapep"/>
</dbReference>
<evidence type="ECO:0000313" key="2">
    <source>
        <dbReference type="Proteomes" id="UP001285354"/>
    </source>
</evidence>
<dbReference type="CDD" id="cd03357">
    <property type="entry name" value="LbH_MAT_GAT"/>
    <property type="match status" value="1"/>
</dbReference>
<dbReference type="Proteomes" id="UP001285354">
    <property type="component" value="Unassembled WGS sequence"/>
</dbReference>
<gene>
    <name evidence="1" type="ORF">QTJ16_006000</name>
</gene>